<dbReference type="InterPro" id="IPR036881">
    <property type="entry name" value="Glyco_hydro_3_C_sf"/>
</dbReference>
<dbReference type="Proteomes" id="UP001230289">
    <property type="component" value="Unassembled WGS sequence"/>
</dbReference>
<dbReference type="SUPFAM" id="SSF51445">
    <property type="entry name" value="(Trans)glycosidases"/>
    <property type="match status" value="1"/>
</dbReference>
<evidence type="ECO:0000256" key="4">
    <source>
        <dbReference type="ARBA" id="ARBA00022729"/>
    </source>
</evidence>
<dbReference type="InterPro" id="IPR001764">
    <property type="entry name" value="Glyco_hydro_3_N"/>
</dbReference>
<comment type="similarity">
    <text evidence="2">Belongs to the glycosyl hydrolase 3 family.</text>
</comment>
<keyword evidence="4" id="KW-0732">Signal</keyword>
<dbReference type="Gene3D" id="3.40.50.1700">
    <property type="entry name" value="Glycoside hydrolase family 3 C-terminal domain"/>
    <property type="match status" value="1"/>
</dbReference>
<dbReference type="RefSeq" id="WP_308490078.1">
    <property type="nucleotide sequence ID" value="NZ_JAVFCB010000008.1"/>
</dbReference>
<organism evidence="9 10">
    <name type="scientific">Microbacterium capsulatum</name>
    <dbReference type="NCBI Taxonomy" id="3041921"/>
    <lineage>
        <taxon>Bacteria</taxon>
        <taxon>Bacillati</taxon>
        <taxon>Actinomycetota</taxon>
        <taxon>Actinomycetes</taxon>
        <taxon>Micrococcales</taxon>
        <taxon>Microbacteriaceae</taxon>
        <taxon>Microbacterium</taxon>
    </lineage>
</organism>
<proteinExistence type="inferred from homology"/>
<dbReference type="PANTHER" id="PTHR30620:SF16">
    <property type="entry name" value="LYSOSOMAL BETA GLUCOSIDASE"/>
    <property type="match status" value="1"/>
</dbReference>
<dbReference type="EC" id="3.2.1.21" evidence="3"/>
<dbReference type="PRINTS" id="PR00133">
    <property type="entry name" value="GLHYDRLASE3"/>
</dbReference>
<dbReference type="PANTHER" id="PTHR30620">
    <property type="entry name" value="PERIPLASMIC BETA-GLUCOSIDASE-RELATED"/>
    <property type="match status" value="1"/>
</dbReference>
<name>A0ABU0XJ11_9MICO</name>
<comment type="catalytic activity">
    <reaction evidence="1">
        <text>Hydrolysis of terminal, non-reducing beta-D-glucosyl residues with release of beta-D-glucose.</text>
        <dbReference type="EC" id="3.2.1.21"/>
    </reaction>
</comment>
<dbReference type="GO" id="GO:0016787">
    <property type="term" value="F:hydrolase activity"/>
    <property type="evidence" value="ECO:0007669"/>
    <property type="project" value="UniProtKB-KW"/>
</dbReference>
<sequence>MTPPTDRPWLNPDLAVDERVELLLHAMTLEEKAGLFFHTMISMGEGGELSEGDPDFGLPSTDEYVNGRHMTHFNVLSVAPTAGEMARWYNRLQAFAARSRLGIPVTISTDPRHAFSENPGAALLSGPFSQWPEPLGLAATADPALVERFGDIARQEYLAVGIRVALHPQVDLATEPRWARQLQTFGEDAELSGALGAAYVRGFQGEAFGPGSVSTMTKHFPGGGPQKDGEDPHFAYGREQVYPGDNFEHHLLPFAEVFAAGGRQIMPYYGMPVGTEYEEVGFGLNKSVLTGLLRERFAFDGIVCTDWGLVTDQEILGTMFPARAWGVEHLSPEERMAKILDAGADQFGGEACPEMLVRIVNDGVVSEERLDVSARRLLREKFLLGLFEDPYVDAEAADAIVGSAEFRAAGVDAQRASITILSNDGALPFAPGAKLYVEGIDAGVAARFGQVVGSPAEADLAILRLQAPFEVRDSAFENFFHAGPLDFADEVLAHVREIAAVVPTVVDVFLDRPAILAPIDEVASALVANWGVSPVALLEVLSGAVPARGKLPFDVPRSTAAVLASRPDVPFDTEDPLFRFGHGLTLQRPDRSAVAAAEPPA</sequence>
<evidence type="ECO:0000256" key="3">
    <source>
        <dbReference type="ARBA" id="ARBA00012744"/>
    </source>
</evidence>
<evidence type="ECO:0000313" key="9">
    <source>
        <dbReference type="EMBL" id="MDQ4215126.1"/>
    </source>
</evidence>
<evidence type="ECO:0000259" key="7">
    <source>
        <dbReference type="Pfam" id="PF00933"/>
    </source>
</evidence>
<evidence type="ECO:0000256" key="5">
    <source>
        <dbReference type="ARBA" id="ARBA00022801"/>
    </source>
</evidence>
<gene>
    <name evidence="9" type="ORF">RBR11_14480</name>
</gene>
<feature type="domain" description="Glycoside hydrolase family 3 C-terminal" evidence="8">
    <location>
        <begin position="448"/>
        <end position="585"/>
    </location>
</feature>
<keyword evidence="6" id="KW-0326">Glycosidase</keyword>
<evidence type="ECO:0000259" key="8">
    <source>
        <dbReference type="Pfam" id="PF01915"/>
    </source>
</evidence>
<dbReference type="InterPro" id="IPR036962">
    <property type="entry name" value="Glyco_hydro_3_N_sf"/>
</dbReference>
<comment type="caution">
    <text evidence="9">The sequence shown here is derived from an EMBL/GenBank/DDBJ whole genome shotgun (WGS) entry which is preliminary data.</text>
</comment>
<dbReference type="InterPro" id="IPR051915">
    <property type="entry name" value="Cellulose_Degrad_GH3"/>
</dbReference>
<dbReference type="SUPFAM" id="SSF52279">
    <property type="entry name" value="Beta-D-glucan exohydrolase, C-terminal domain"/>
    <property type="match status" value="1"/>
</dbReference>
<dbReference type="InterPro" id="IPR002772">
    <property type="entry name" value="Glyco_hydro_3_C"/>
</dbReference>
<accession>A0ABU0XJ11</accession>
<dbReference type="Gene3D" id="3.20.20.300">
    <property type="entry name" value="Glycoside hydrolase, family 3, N-terminal domain"/>
    <property type="match status" value="1"/>
</dbReference>
<dbReference type="InterPro" id="IPR017853">
    <property type="entry name" value="GH"/>
</dbReference>
<evidence type="ECO:0000256" key="6">
    <source>
        <dbReference type="ARBA" id="ARBA00023295"/>
    </source>
</evidence>
<dbReference type="Pfam" id="PF00933">
    <property type="entry name" value="Glyco_hydro_3"/>
    <property type="match status" value="1"/>
</dbReference>
<evidence type="ECO:0000256" key="2">
    <source>
        <dbReference type="ARBA" id="ARBA00005336"/>
    </source>
</evidence>
<feature type="domain" description="Glycoside hydrolase family 3 N-terminal" evidence="7">
    <location>
        <begin position="90"/>
        <end position="379"/>
    </location>
</feature>
<reference evidence="9 10" key="1">
    <citation type="submission" date="2023-08" db="EMBL/GenBank/DDBJ databases">
        <title>Microbacterium sp. nov., isolated from a waste landfill.</title>
        <authorList>
            <person name="Wen W."/>
        </authorList>
    </citation>
    <scope>NUCLEOTIDE SEQUENCE [LARGE SCALE GENOMIC DNA]</scope>
    <source>
        <strain evidence="9 10">ASV81</strain>
    </source>
</reference>
<evidence type="ECO:0000256" key="1">
    <source>
        <dbReference type="ARBA" id="ARBA00000448"/>
    </source>
</evidence>
<evidence type="ECO:0000313" key="10">
    <source>
        <dbReference type="Proteomes" id="UP001230289"/>
    </source>
</evidence>
<keyword evidence="5 9" id="KW-0378">Hydrolase</keyword>
<dbReference type="Pfam" id="PF01915">
    <property type="entry name" value="Glyco_hydro_3_C"/>
    <property type="match status" value="1"/>
</dbReference>
<protein>
    <recommendedName>
        <fullName evidence="3">beta-glucosidase</fullName>
        <ecNumber evidence="3">3.2.1.21</ecNumber>
    </recommendedName>
</protein>
<keyword evidence="10" id="KW-1185">Reference proteome</keyword>
<dbReference type="EMBL" id="JAVFCB010000008">
    <property type="protein sequence ID" value="MDQ4215126.1"/>
    <property type="molecule type" value="Genomic_DNA"/>
</dbReference>